<dbReference type="OrthoDB" id="3654724at2"/>
<organism evidence="2 3">
    <name type="scientific">Paludibacter jiangxiensis</name>
    <dbReference type="NCBI Taxonomy" id="681398"/>
    <lineage>
        <taxon>Bacteria</taxon>
        <taxon>Pseudomonadati</taxon>
        <taxon>Bacteroidota</taxon>
        <taxon>Bacteroidia</taxon>
        <taxon>Bacteroidales</taxon>
        <taxon>Paludibacteraceae</taxon>
        <taxon>Paludibacter</taxon>
    </lineage>
</organism>
<gene>
    <name evidence="2" type="ORF">PJIAN_3200</name>
</gene>
<dbReference type="Proteomes" id="UP000076586">
    <property type="component" value="Unassembled WGS sequence"/>
</dbReference>
<evidence type="ECO:0000313" key="3">
    <source>
        <dbReference type="Proteomes" id="UP000076586"/>
    </source>
</evidence>
<proteinExistence type="predicted"/>
<dbReference type="AlphaFoldDB" id="A0A161LUW4"/>
<evidence type="ECO:0000313" key="2">
    <source>
        <dbReference type="EMBL" id="GAT62889.1"/>
    </source>
</evidence>
<name>A0A161LUW4_9BACT</name>
<feature type="domain" description="GmrSD restriction endonucleases N-terminal" evidence="1">
    <location>
        <begin position="10"/>
        <end position="226"/>
    </location>
</feature>
<dbReference type="RefSeq" id="WP_068703600.1">
    <property type="nucleotide sequence ID" value="NZ_BDCR01000003.1"/>
</dbReference>
<reference evidence="3" key="2">
    <citation type="journal article" date="2017" name="Genome Announc.">
        <title>Draft genome sequence of Paludibacter jiangxiensis NM7(T), a propionate-producing fermentative bacterium.</title>
        <authorList>
            <person name="Qiu Y.-L."/>
            <person name="Tourlousse D.M."/>
            <person name="Matsuura N."/>
            <person name="Ohashi A."/>
            <person name="Sekiguchi Y."/>
        </authorList>
    </citation>
    <scope>NUCLEOTIDE SEQUENCE [LARGE SCALE GENOMIC DNA]</scope>
    <source>
        <strain evidence="3">NM7</strain>
    </source>
</reference>
<reference evidence="3" key="1">
    <citation type="submission" date="2016-04" db="EMBL/GenBank/DDBJ databases">
        <title>Draft genome sequence of Paludibacter jiangxiensis strain NM7.</title>
        <authorList>
            <person name="Qiu Y."/>
            <person name="Matsuura N."/>
            <person name="Ohashi A."/>
            <person name="Tourlousse M.D."/>
            <person name="Sekiguchi Y."/>
        </authorList>
    </citation>
    <scope>NUCLEOTIDE SEQUENCE [LARGE SCALE GENOMIC DNA]</scope>
    <source>
        <strain evidence="3">NM7</strain>
    </source>
</reference>
<sequence length="754" mass="89034">MATSNISFWQLLEENKISIPIIQRDYAQGRKEESEKRERFLESILKHISKQEKLHLDFVYGRVKNNVFYPIDGQQRLTTLFLIHWYFAIKENIDTDKKSKLIRFVYDTRISSREFCKSIVEEEIKIPTESGDNQFVNYIKKRYWFRSSWYSDPTINAMLIMIQAIHDKFSILNGTTVFQQLTEKNNITFEVLDLGTKEFELTDELYIKMNARGKQLTSFENFKANFIQLIDKYFKNAKLKHPIKGEISYSGYFSYKIEKEWTDLFWAFRDEETIIDSKFFSYFEFVAQMCYFKKYKDAKADSFNNSFSQYEDIFQDEKNLLFLFNSLDKLYNLSLNNSTVEKQKIDSFFQELHCRTQLFWNSVDNTNLFERTITNVKNEDPRNKIILFTVLSYYIKFDTTEFENELQKVVRVIRNLLQATRQRNETKYNTNIRINNFGSYWILLEQFLSGNIDQSLTGKSINNKGTQISDASLYNEIEKASILNNGDSNISTALISLEEFEYFGGLIHLLKPKELHQNYPDYIQYFKEIFDNNIPSSLKTRALIASDFKGIFTKDCRMGGMRYFGKNGNWTTVLTSEKEDVSDSVIEFVNTYSQYTGTPESRLQKIINNWLQKNPDDRTWKYYFIKYPEFTSKLNYYVCNTLFESRILGTEGTNPLVAYHISPYVLTVCEIINNKTICNANDCYLQYSGHSPLILKNGITLTCNQQGWQINDDKKLLSESIRKKYQLDDSNILREIDNRDRIVLAIDFIKDVFG</sequence>
<protein>
    <recommendedName>
        <fullName evidence="1">GmrSD restriction endonucleases N-terminal domain-containing protein</fullName>
    </recommendedName>
</protein>
<evidence type="ECO:0000259" key="1">
    <source>
        <dbReference type="Pfam" id="PF03235"/>
    </source>
</evidence>
<dbReference type="EMBL" id="BDCR01000003">
    <property type="protein sequence ID" value="GAT62889.1"/>
    <property type="molecule type" value="Genomic_DNA"/>
</dbReference>
<keyword evidence="3" id="KW-1185">Reference proteome</keyword>
<accession>A0A161LUW4</accession>
<dbReference type="Pfam" id="PF03235">
    <property type="entry name" value="GmrSD_N"/>
    <property type="match status" value="1"/>
</dbReference>
<comment type="caution">
    <text evidence="2">The sequence shown here is derived from an EMBL/GenBank/DDBJ whole genome shotgun (WGS) entry which is preliminary data.</text>
</comment>
<dbReference type="InterPro" id="IPR004919">
    <property type="entry name" value="GmrSD_N"/>
</dbReference>